<evidence type="ECO:0000313" key="2">
    <source>
        <dbReference type="Proteomes" id="UP000503222"/>
    </source>
</evidence>
<gene>
    <name evidence="1" type="ORF">G7077_11610</name>
</gene>
<proteinExistence type="predicted"/>
<evidence type="ECO:0000313" key="1">
    <source>
        <dbReference type="EMBL" id="QIK79454.1"/>
    </source>
</evidence>
<name>A0A6G7YRU3_9SPHN</name>
<sequence length="311" mass="35121">MATGKSVIRFIHEGKAAYPDVKAFMEYFGGTYEVLECSPSEAAAAPDLDRTVCWYMMGFYPKKLPCALTIHDYRSLSVGRGRKLKDKVKKLLNADPDLRFFQNDAIRTALGFKEDSRTYYLPMGVPSQFIDQRGLRAEPGTDFIYIGSMLGERKCELMLDSFLKRFGVAKTFDLYGPPNPELEARYAGKDNIRFNGLIPQERLPAILKAARVGVCYFPMHYPHVLQTPTKLLEYGALGMRILANDHPQSRITSQQYDIHCQWGDTTDMFAGVPDNLDWPDNATTDAAPMAWPAVIRDSGVEEAIRQALQQR</sequence>
<protein>
    <submittedName>
        <fullName evidence="1">Glycosyltransferase family 4 protein</fullName>
    </submittedName>
</protein>
<dbReference type="SUPFAM" id="SSF53756">
    <property type="entry name" value="UDP-Glycosyltransferase/glycogen phosphorylase"/>
    <property type="match status" value="1"/>
</dbReference>
<dbReference type="Proteomes" id="UP000503222">
    <property type="component" value="Chromosome"/>
</dbReference>
<accession>A0A6G7YRU3</accession>
<dbReference type="GO" id="GO:0016740">
    <property type="term" value="F:transferase activity"/>
    <property type="evidence" value="ECO:0007669"/>
    <property type="project" value="UniProtKB-KW"/>
</dbReference>
<keyword evidence="1" id="KW-0808">Transferase</keyword>
<keyword evidence="2" id="KW-1185">Reference proteome</keyword>
<dbReference type="EMBL" id="CP049869">
    <property type="protein sequence ID" value="QIK79454.1"/>
    <property type="molecule type" value="Genomic_DNA"/>
</dbReference>
<dbReference type="Gene3D" id="3.40.50.2000">
    <property type="entry name" value="Glycogen Phosphorylase B"/>
    <property type="match status" value="1"/>
</dbReference>
<reference evidence="1 2" key="1">
    <citation type="submission" date="2020-03" db="EMBL/GenBank/DDBJ databases">
        <title>Sphingomonas sp. nov., isolated from fish.</title>
        <authorList>
            <person name="Hyun D.-W."/>
            <person name="Bae J.-W."/>
        </authorList>
    </citation>
    <scope>NUCLEOTIDE SEQUENCE [LARGE SCALE GENOMIC DNA]</scope>
    <source>
        <strain evidence="1 2">HDW15B</strain>
    </source>
</reference>
<dbReference type="RefSeq" id="WP_166411841.1">
    <property type="nucleotide sequence ID" value="NZ_CP049869.1"/>
</dbReference>
<dbReference type="AlphaFoldDB" id="A0A6G7YRU3"/>
<organism evidence="1 2">
    <name type="scientific">Sphingomonas piscis</name>
    <dbReference type="NCBI Taxonomy" id="2714943"/>
    <lineage>
        <taxon>Bacteria</taxon>
        <taxon>Pseudomonadati</taxon>
        <taxon>Pseudomonadota</taxon>
        <taxon>Alphaproteobacteria</taxon>
        <taxon>Sphingomonadales</taxon>
        <taxon>Sphingomonadaceae</taxon>
        <taxon>Sphingomonas</taxon>
    </lineage>
</organism>
<dbReference type="KEGG" id="spii:G7077_11610"/>